<sequence>MQSTAPSRQGTTLYLSELANGFVFTLSIRDVGRGEHEKHIWKTSYPLLELLYPHWVKKRPINTPIDFLAHSLRQAEQAFGWKLMTDSGKFRVPEAQFGEGVDAVRILQNDSVKSALDNIVSDKFVTIKKRSELSLGKELLKQIDMFTQPVVVVVMDFFSYEIIECVPKSVGNTRRWEYKSSKIQYKNAQEYVDMLAAKKFLPFVSEHIPEGQMFNTLLNHAYWRPLTTSSNLVKDLFRALTTALLIDLSQYTSIHSCLKGHIFVTGEVPLFVHDSSRMQLAIVDGLGLSGTWSITIDEQNQLLPFVADDQGVNVFHELSTEKSSLWIIPQTKKVKSIVNVKAGDKEYRGIYGNLYTYSHQPKLHDFEIGMESEKSAYTLPDVVNVASVTIDMRTWPVIYGPNTVANSDKIPQWVDRIHKQIKTT</sequence>
<reference evidence="2" key="1">
    <citation type="submission" date="2017-09" db="EMBL/GenBank/DDBJ databases">
        <title>Depth-based differentiation of microbial function through sediment-hosted aquifers and enrichment of novel symbionts in the deep terrestrial subsurface.</title>
        <authorList>
            <person name="Probst A.J."/>
            <person name="Ladd B."/>
            <person name="Jarett J.K."/>
            <person name="Geller-Mcgrath D.E."/>
            <person name="Sieber C.M.K."/>
            <person name="Emerson J.B."/>
            <person name="Anantharaman K."/>
            <person name="Thomas B.C."/>
            <person name="Malmstrom R."/>
            <person name="Stieglmeier M."/>
            <person name="Klingl A."/>
            <person name="Woyke T."/>
            <person name="Ryan C.M."/>
            <person name="Banfield J.F."/>
        </authorList>
    </citation>
    <scope>NUCLEOTIDE SEQUENCE [LARGE SCALE GENOMIC DNA]</scope>
</reference>
<name>A0A2M7W0V6_9BACT</name>
<gene>
    <name evidence="1" type="ORF">COX64_04545</name>
</gene>
<evidence type="ECO:0000313" key="2">
    <source>
        <dbReference type="Proteomes" id="UP000228952"/>
    </source>
</evidence>
<organism evidence="1 2">
    <name type="scientific">Candidatus Dojkabacteria bacterium CG_4_10_14_0_2_um_filter_Dojkabacteria_WS6_41_15</name>
    <dbReference type="NCBI Taxonomy" id="2014249"/>
    <lineage>
        <taxon>Bacteria</taxon>
        <taxon>Candidatus Dojkabacteria</taxon>
    </lineage>
</organism>
<proteinExistence type="predicted"/>
<evidence type="ECO:0000313" key="1">
    <source>
        <dbReference type="EMBL" id="PJA12454.1"/>
    </source>
</evidence>
<dbReference type="Proteomes" id="UP000228952">
    <property type="component" value="Unassembled WGS sequence"/>
</dbReference>
<dbReference type="AlphaFoldDB" id="A0A2M7W0V6"/>
<accession>A0A2M7W0V6</accession>
<protein>
    <submittedName>
        <fullName evidence="1">Uncharacterized protein</fullName>
    </submittedName>
</protein>
<comment type="caution">
    <text evidence="1">The sequence shown here is derived from an EMBL/GenBank/DDBJ whole genome shotgun (WGS) entry which is preliminary data.</text>
</comment>
<dbReference type="EMBL" id="PFQB01000112">
    <property type="protein sequence ID" value="PJA12454.1"/>
    <property type="molecule type" value="Genomic_DNA"/>
</dbReference>